<dbReference type="Gene3D" id="1.10.286.20">
    <property type="match status" value="1"/>
</dbReference>
<dbReference type="RefSeq" id="WP_068613393.1">
    <property type="nucleotide sequence ID" value="NZ_CP016268.1"/>
</dbReference>
<dbReference type="KEGG" id="woc:BA177_04400"/>
<dbReference type="EMBL" id="CP016268">
    <property type="protein sequence ID" value="ANO50557.1"/>
    <property type="molecule type" value="Genomic_DNA"/>
</dbReference>
<evidence type="ECO:0000259" key="2">
    <source>
        <dbReference type="Pfam" id="PF14760"/>
    </source>
</evidence>
<dbReference type="InterPro" id="IPR023459">
    <property type="entry name" value="Tscrpt_elong_fac_GreA/B_fam"/>
</dbReference>
<dbReference type="InterPro" id="IPR029462">
    <property type="entry name" value="Rnk_N"/>
</dbReference>
<dbReference type="OrthoDB" id="192847at2"/>
<dbReference type="InterPro" id="IPR036953">
    <property type="entry name" value="GreA/GreB_C_sf"/>
</dbReference>
<evidence type="ECO:0000313" key="4">
    <source>
        <dbReference type="Proteomes" id="UP000092695"/>
    </source>
</evidence>
<proteinExistence type="predicted"/>
<organism evidence="3 4">
    <name type="scientific">Woeseia oceani</name>
    <dbReference type="NCBI Taxonomy" id="1548547"/>
    <lineage>
        <taxon>Bacteria</taxon>
        <taxon>Pseudomonadati</taxon>
        <taxon>Pseudomonadota</taxon>
        <taxon>Gammaproteobacteria</taxon>
        <taxon>Woeseiales</taxon>
        <taxon>Woeseiaceae</taxon>
        <taxon>Woeseia</taxon>
    </lineage>
</organism>
<dbReference type="Pfam" id="PF14760">
    <property type="entry name" value="Rnk_N"/>
    <property type="match status" value="1"/>
</dbReference>
<dbReference type="Proteomes" id="UP000092695">
    <property type="component" value="Chromosome"/>
</dbReference>
<keyword evidence="3" id="KW-0418">Kinase</keyword>
<dbReference type="GO" id="GO:0006354">
    <property type="term" value="P:DNA-templated transcription elongation"/>
    <property type="evidence" value="ECO:0007669"/>
    <property type="project" value="TreeGrafter"/>
</dbReference>
<keyword evidence="4" id="KW-1185">Reference proteome</keyword>
<dbReference type="GO" id="GO:0003677">
    <property type="term" value="F:DNA binding"/>
    <property type="evidence" value="ECO:0007669"/>
    <property type="project" value="InterPro"/>
</dbReference>
<accession>A0A193LDH0</accession>
<keyword evidence="3" id="KW-0808">Transferase</keyword>
<dbReference type="PANTHER" id="PTHR30437:SF5">
    <property type="entry name" value="REGULATOR OF NUCLEOSIDE DIPHOSPHATE KINASE"/>
    <property type="match status" value="1"/>
</dbReference>
<evidence type="ECO:0000313" key="3">
    <source>
        <dbReference type="EMBL" id="ANO50557.1"/>
    </source>
</evidence>
<dbReference type="SUPFAM" id="SSF54534">
    <property type="entry name" value="FKBP-like"/>
    <property type="match status" value="1"/>
</dbReference>
<dbReference type="Gene3D" id="3.10.50.30">
    <property type="entry name" value="Transcription elongation factor, GreA/GreB, C-terminal domain"/>
    <property type="match status" value="1"/>
</dbReference>
<dbReference type="GO" id="GO:0016301">
    <property type="term" value="F:kinase activity"/>
    <property type="evidence" value="ECO:0007669"/>
    <property type="project" value="UniProtKB-KW"/>
</dbReference>
<sequence>METTPITITRTDLERLECLLETDSIRALPGAGMLREELTRSNVVEPGDIGPDIITMNSTAKFVNERTNTSYQMTLVYPSNAGTPGTVSVIAPVGSALLGMSVGQTINWQVPGGRQLRLSVVDVTNQPEAQKQFHQ</sequence>
<dbReference type="PANTHER" id="PTHR30437">
    <property type="entry name" value="TRANSCRIPTION ELONGATION FACTOR GREA"/>
    <property type="match status" value="1"/>
</dbReference>
<dbReference type="AlphaFoldDB" id="A0A193LDH0"/>
<dbReference type="STRING" id="1548547.BA177_04400"/>
<dbReference type="GO" id="GO:0070063">
    <property type="term" value="F:RNA polymerase binding"/>
    <property type="evidence" value="ECO:0007669"/>
    <property type="project" value="InterPro"/>
</dbReference>
<dbReference type="NCBIfam" id="NF004396">
    <property type="entry name" value="PRK05753.1"/>
    <property type="match status" value="1"/>
</dbReference>
<name>A0A193LDH0_9GAMM</name>
<dbReference type="InterPro" id="IPR001437">
    <property type="entry name" value="Tscrpt_elong_fac_GreA/B_C"/>
</dbReference>
<reference evidence="3 4" key="1">
    <citation type="submission" date="2016-06" db="EMBL/GenBank/DDBJ databases">
        <title>Complete genome sequence of a deep-branching marine Gamma Proteobacterium Woeseia oceani type strain XK5.</title>
        <authorList>
            <person name="Mu D."/>
            <person name="Du Z."/>
        </authorList>
    </citation>
    <scope>NUCLEOTIDE SEQUENCE [LARGE SCALE GENOMIC DNA]</scope>
    <source>
        <strain evidence="3 4">XK5</strain>
    </source>
</reference>
<feature type="domain" description="Regulator of nucleoside diphosphate kinase N-terminal" evidence="2">
    <location>
        <begin position="5"/>
        <end position="44"/>
    </location>
</feature>
<evidence type="ECO:0000259" key="1">
    <source>
        <dbReference type="Pfam" id="PF01272"/>
    </source>
</evidence>
<gene>
    <name evidence="3" type="ORF">BA177_04400</name>
</gene>
<protein>
    <submittedName>
        <fullName evidence="3">Nucleoside diphosphate kinase regulator</fullName>
    </submittedName>
</protein>
<dbReference type="GO" id="GO:0032784">
    <property type="term" value="P:regulation of DNA-templated transcription elongation"/>
    <property type="evidence" value="ECO:0007669"/>
    <property type="project" value="InterPro"/>
</dbReference>
<feature type="domain" description="Transcription elongation factor GreA/GreB C-terminal" evidence="1">
    <location>
        <begin position="52"/>
        <end position="124"/>
    </location>
</feature>
<dbReference type="Pfam" id="PF01272">
    <property type="entry name" value="GreA_GreB"/>
    <property type="match status" value="1"/>
</dbReference>